<proteinExistence type="inferred from homology"/>
<evidence type="ECO:0000259" key="7">
    <source>
        <dbReference type="Pfam" id="PF00345"/>
    </source>
</evidence>
<dbReference type="InterPro" id="IPR008962">
    <property type="entry name" value="PapD-like_sf"/>
</dbReference>
<dbReference type="AlphaFoldDB" id="A0A078LHJ7"/>
<dbReference type="Pfam" id="PF00345">
    <property type="entry name" value="PapD_N"/>
    <property type="match status" value="1"/>
</dbReference>
<keyword evidence="3 6" id="KW-0732">Signal</keyword>
<dbReference type="SUPFAM" id="SSF49354">
    <property type="entry name" value="PapD-like"/>
    <property type="match status" value="1"/>
</dbReference>
<dbReference type="InterPro" id="IPR013783">
    <property type="entry name" value="Ig-like_fold"/>
</dbReference>
<dbReference type="GO" id="GO:0030288">
    <property type="term" value="C:outer membrane-bounded periplasmic space"/>
    <property type="evidence" value="ECO:0007669"/>
    <property type="project" value="InterPro"/>
</dbReference>
<comment type="similarity">
    <text evidence="2">Belongs to the periplasmic pilus chaperone family.</text>
</comment>
<reference evidence="8" key="1">
    <citation type="submission" date="2014-06" db="EMBL/GenBank/DDBJ databases">
        <authorList>
            <person name="Urmite Genomes Urmite Genomes"/>
        </authorList>
    </citation>
    <scope>NUCLEOTIDE SEQUENCE</scope>
</reference>
<protein>
    <submittedName>
        <fullName evidence="8">Fimbrial chaperone protein</fullName>
    </submittedName>
</protein>
<dbReference type="PANTHER" id="PTHR30251:SF3">
    <property type="entry name" value="FIMBRIAL CHAPARONE PROTEIN"/>
    <property type="match status" value="1"/>
</dbReference>
<dbReference type="InterPro" id="IPR001829">
    <property type="entry name" value="Pili_assmbl_chaperone_bac"/>
</dbReference>
<dbReference type="InterPro" id="IPR050643">
    <property type="entry name" value="Periplasmic_pilus_chap"/>
</dbReference>
<evidence type="ECO:0000256" key="1">
    <source>
        <dbReference type="ARBA" id="ARBA00004418"/>
    </source>
</evidence>
<name>A0A078LHJ7_CITKO</name>
<sequence>MLSFKETLICACLLASFNCLAAGMVPDTSLLLINEEEQGGSMDVKNTDADAQLLYTKIVNLPDDPQPGLIVTQPVTRVDAGKTQRVRFVLKNSAEPLKVEHLKRVIFTTIPQRDKNKVKVVFSQNLPVIIHPSGLDVNMEPWKDLQWHMRGGKLSVENKTPYVIRLEQKVKLLPSGAHADLPKAYILPGETISAHASTTLSALDKNIEMYPATRYGYKAKSFVAEIK</sequence>
<evidence type="ECO:0000256" key="6">
    <source>
        <dbReference type="SAM" id="SignalP"/>
    </source>
</evidence>
<dbReference type="Gene3D" id="2.60.40.10">
    <property type="entry name" value="Immunoglobulins"/>
    <property type="match status" value="2"/>
</dbReference>
<keyword evidence="4" id="KW-0574">Periplasm</keyword>
<evidence type="ECO:0000256" key="5">
    <source>
        <dbReference type="ARBA" id="ARBA00023186"/>
    </source>
</evidence>
<dbReference type="GO" id="GO:0071555">
    <property type="term" value="P:cell wall organization"/>
    <property type="evidence" value="ECO:0007669"/>
    <property type="project" value="InterPro"/>
</dbReference>
<feature type="domain" description="Pili assembly chaperone N-terminal" evidence="7">
    <location>
        <begin position="23"/>
        <end position="135"/>
    </location>
</feature>
<dbReference type="EMBL" id="LK931336">
    <property type="protein sequence ID" value="CDZ84782.1"/>
    <property type="molecule type" value="Genomic_DNA"/>
</dbReference>
<dbReference type="InterPro" id="IPR036316">
    <property type="entry name" value="Pili_assmbl_chap_C_dom_sf"/>
</dbReference>
<accession>A0A078LHJ7</accession>
<evidence type="ECO:0000256" key="2">
    <source>
        <dbReference type="ARBA" id="ARBA00007399"/>
    </source>
</evidence>
<keyword evidence="5" id="KW-0143">Chaperone</keyword>
<comment type="subcellular location">
    <subcellularLocation>
        <location evidence="1">Periplasm</location>
    </subcellularLocation>
</comment>
<feature type="chain" id="PRO_5001741074" evidence="6">
    <location>
        <begin position="22"/>
        <end position="227"/>
    </location>
</feature>
<evidence type="ECO:0000256" key="4">
    <source>
        <dbReference type="ARBA" id="ARBA00022764"/>
    </source>
</evidence>
<dbReference type="PANTHER" id="PTHR30251">
    <property type="entry name" value="PILUS ASSEMBLY CHAPERONE"/>
    <property type="match status" value="1"/>
</dbReference>
<dbReference type="PATRIC" id="fig|545.12.peg.2967"/>
<organism evidence="8">
    <name type="scientific">Citrobacter koseri</name>
    <name type="common">Citrobacter diversus</name>
    <dbReference type="NCBI Taxonomy" id="545"/>
    <lineage>
        <taxon>Bacteria</taxon>
        <taxon>Pseudomonadati</taxon>
        <taxon>Pseudomonadota</taxon>
        <taxon>Gammaproteobacteria</taxon>
        <taxon>Enterobacterales</taxon>
        <taxon>Enterobacteriaceae</taxon>
        <taxon>Citrobacter</taxon>
    </lineage>
</organism>
<dbReference type="InterPro" id="IPR016147">
    <property type="entry name" value="Pili_assmbl_chaperone_N"/>
</dbReference>
<dbReference type="PRINTS" id="PR00969">
    <property type="entry name" value="CHAPERONPILI"/>
</dbReference>
<feature type="signal peptide" evidence="6">
    <location>
        <begin position="1"/>
        <end position="21"/>
    </location>
</feature>
<evidence type="ECO:0000256" key="3">
    <source>
        <dbReference type="ARBA" id="ARBA00022729"/>
    </source>
</evidence>
<evidence type="ECO:0000313" key="8">
    <source>
        <dbReference type="EMBL" id="CDZ84782.1"/>
    </source>
</evidence>
<dbReference type="SUPFAM" id="SSF49584">
    <property type="entry name" value="Periplasmic chaperone C-domain"/>
    <property type="match status" value="1"/>
</dbReference>
<gene>
    <name evidence="8" type="ORF">BN1086_02958</name>
</gene>
<dbReference type="NCBIfam" id="NF007392">
    <property type="entry name" value="PRK09918.1"/>
    <property type="match status" value="1"/>
</dbReference>